<dbReference type="EMBL" id="BMAW01115907">
    <property type="protein sequence ID" value="GFT68209.1"/>
    <property type="molecule type" value="Genomic_DNA"/>
</dbReference>
<protein>
    <submittedName>
        <fullName evidence="1">Uncharacterized protein</fullName>
    </submittedName>
</protein>
<accession>A0A8X6U1A0</accession>
<dbReference type="Proteomes" id="UP000887013">
    <property type="component" value="Unassembled WGS sequence"/>
</dbReference>
<reference evidence="1" key="1">
    <citation type="submission" date="2020-08" db="EMBL/GenBank/DDBJ databases">
        <title>Multicomponent nature underlies the extraordinary mechanical properties of spider dragline silk.</title>
        <authorList>
            <person name="Kono N."/>
            <person name="Nakamura H."/>
            <person name="Mori M."/>
            <person name="Yoshida Y."/>
            <person name="Ohtoshi R."/>
            <person name="Malay A.D."/>
            <person name="Moran D.A.P."/>
            <person name="Tomita M."/>
            <person name="Numata K."/>
            <person name="Arakawa K."/>
        </authorList>
    </citation>
    <scope>NUCLEOTIDE SEQUENCE</scope>
</reference>
<organism evidence="1 2">
    <name type="scientific">Nephila pilipes</name>
    <name type="common">Giant wood spider</name>
    <name type="synonym">Nephila maculata</name>
    <dbReference type="NCBI Taxonomy" id="299642"/>
    <lineage>
        <taxon>Eukaryota</taxon>
        <taxon>Metazoa</taxon>
        <taxon>Ecdysozoa</taxon>
        <taxon>Arthropoda</taxon>
        <taxon>Chelicerata</taxon>
        <taxon>Arachnida</taxon>
        <taxon>Araneae</taxon>
        <taxon>Araneomorphae</taxon>
        <taxon>Entelegynae</taxon>
        <taxon>Araneoidea</taxon>
        <taxon>Nephilidae</taxon>
        <taxon>Nephila</taxon>
    </lineage>
</organism>
<sequence length="59" mass="6557">MIHNRPRILPETSPLGTLEMEVGHFFILLCSLPVAICGHHGGRTPCYPKRLHSSIAFFG</sequence>
<keyword evidence="2" id="KW-1185">Reference proteome</keyword>
<dbReference type="AlphaFoldDB" id="A0A8X6U1A0"/>
<comment type="caution">
    <text evidence="1">The sequence shown here is derived from an EMBL/GenBank/DDBJ whole genome shotgun (WGS) entry which is preliminary data.</text>
</comment>
<evidence type="ECO:0000313" key="1">
    <source>
        <dbReference type="EMBL" id="GFT68209.1"/>
    </source>
</evidence>
<feature type="non-terminal residue" evidence="1">
    <location>
        <position position="59"/>
    </location>
</feature>
<gene>
    <name evidence="1" type="ORF">NPIL_537461</name>
</gene>
<evidence type="ECO:0000313" key="2">
    <source>
        <dbReference type="Proteomes" id="UP000887013"/>
    </source>
</evidence>
<name>A0A8X6U1A0_NEPPI</name>
<proteinExistence type="predicted"/>